<dbReference type="EMBL" id="WBMW01000786">
    <property type="protein sequence ID" value="NXC38990.1"/>
    <property type="molecule type" value="Genomic_DNA"/>
</dbReference>
<evidence type="ECO:0000256" key="10">
    <source>
        <dbReference type="ARBA" id="ARBA00031343"/>
    </source>
</evidence>
<feature type="signal peptide" evidence="13">
    <location>
        <begin position="1"/>
        <end position="16"/>
    </location>
</feature>
<gene>
    <name evidence="14" type="primary">Il5</name>
    <name evidence="14" type="ORF">PENPIL_R03239</name>
</gene>
<evidence type="ECO:0000256" key="12">
    <source>
        <dbReference type="ARBA" id="ARBA00034135"/>
    </source>
</evidence>
<feature type="chain" id="PRO_5035873869" description="Interleukin-5" evidence="13">
    <location>
        <begin position="17"/>
        <end position="131"/>
    </location>
</feature>
<dbReference type="GO" id="GO:0005615">
    <property type="term" value="C:extracellular space"/>
    <property type="evidence" value="ECO:0007669"/>
    <property type="project" value="UniProtKB-KW"/>
</dbReference>
<keyword evidence="4" id="KW-0202">Cytokine</keyword>
<dbReference type="GO" id="GO:0005125">
    <property type="term" value="F:cytokine activity"/>
    <property type="evidence" value="ECO:0007669"/>
    <property type="project" value="UniProtKB-KW"/>
</dbReference>
<evidence type="ECO:0000256" key="6">
    <source>
        <dbReference type="ARBA" id="ARBA00022729"/>
    </source>
</evidence>
<keyword evidence="9" id="KW-0325">Glycoprotein</keyword>
<evidence type="ECO:0000256" key="11">
    <source>
        <dbReference type="ARBA" id="ARBA00033290"/>
    </source>
</evidence>
<dbReference type="Gene3D" id="1.20.1250.10">
    <property type="match status" value="1"/>
</dbReference>
<dbReference type="InterPro" id="IPR009079">
    <property type="entry name" value="4_helix_cytokine-like_core"/>
</dbReference>
<evidence type="ECO:0000256" key="13">
    <source>
        <dbReference type="SAM" id="SignalP"/>
    </source>
</evidence>
<evidence type="ECO:0000256" key="9">
    <source>
        <dbReference type="ARBA" id="ARBA00023180"/>
    </source>
</evidence>
<evidence type="ECO:0000256" key="8">
    <source>
        <dbReference type="ARBA" id="ARBA00023157"/>
    </source>
</evidence>
<evidence type="ECO:0000256" key="3">
    <source>
        <dbReference type="ARBA" id="ARBA00019463"/>
    </source>
</evidence>
<dbReference type="Proteomes" id="UP000613066">
    <property type="component" value="Unassembled WGS sequence"/>
</dbReference>
<evidence type="ECO:0000313" key="14">
    <source>
        <dbReference type="EMBL" id="NXC38990.1"/>
    </source>
</evidence>
<keyword evidence="5" id="KW-0964">Secreted</keyword>
<evidence type="ECO:0000256" key="7">
    <source>
        <dbReference type="ARBA" id="ARBA00023030"/>
    </source>
</evidence>
<comment type="subunit">
    <text evidence="12">Homodimer; disulfide-linked. Interacts with IL5RA. Interacts with CSF2RB.</text>
</comment>
<organism evidence="14 15">
    <name type="scientific">Penelope pileata</name>
    <dbReference type="NCBI Taxonomy" id="1118817"/>
    <lineage>
        <taxon>Eukaryota</taxon>
        <taxon>Metazoa</taxon>
        <taxon>Chordata</taxon>
        <taxon>Craniata</taxon>
        <taxon>Vertebrata</taxon>
        <taxon>Euteleostomi</taxon>
        <taxon>Archelosauria</taxon>
        <taxon>Archosauria</taxon>
        <taxon>Dinosauria</taxon>
        <taxon>Saurischia</taxon>
        <taxon>Theropoda</taxon>
        <taxon>Coelurosauria</taxon>
        <taxon>Aves</taxon>
        <taxon>Neognathae</taxon>
        <taxon>Galloanserae</taxon>
        <taxon>Galliformes</taxon>
        <taxon>Cracidae</taxon>
        <taxon>Penelope</taxon>
    </lineage>
</organism>
<proteinExistence type="inferred from homology"/>
<reference evidence="14" key="1">
    <citation type="submission" date="2019-09" db="EMBL/GenBank/DDBJ databases">
        <title>Bird 10,000 Genomes (B10K) Project - Family phase.</title>
        <authorList>
            <person name="Zhang G."/>
        </authorList>
    </citation>
    <scope>NUCLEOTIDE SEQUENCE</scope>
    <source>
        <strain evidence="14">B10K-DU-001-08</strain>
        <tissue evidence="14">Muscle</tissue>
    </source>
</reference>
<keyword evidence="7" id="KW-0339">Growth factor</keyword>
<feature type="non-terminal residue" evidence="14">
    <location>
        <position position="1"/>
    </location>
</feature>
<dbReference type="SUPFAM" id="SSF47266">
    <property type="entry name" value="4-helical cytokines"/>
    <property type="match status" value="1"/>
</dbReference>
<dbReference type="GO" id="GO:0005137">
    <property type="term" value="F:interleukin-5 receptor binding"/>
    <property type="evidence" value="ECO:0007669"/>
    <property type="project" value="InterPro"/>
</dbReference>
<protein>
    <recommendedName>
        <fullName evidence="3">Interleukin-5</fullName>
    </recommendedName>
    <alternativeName>
        <fullName evidence="11">Eosinophil differentiation factor</fullName>
    </alternativeName>
    <alternativeName>
        <fullName evidence="10">T-cell replacing factor</fullName>
    </alternativeName>
</protein>
<evidence type="ECO:0000256" key="4">
    <source>
        <dbReference type="ARBA" id="ARBA00022514"/>
    </source>
</evidence>
<dbReference type="OrthoDB" id="9116446at2759"/>
<sequence>MRAHLYLLLLAAGICARPQISNIAELLTLLEDINTSITGDLLVNLIYTFLIFSLMIETPASINNMSCINALFAGTERLKKNPGMKRFRAFFLKFENLKQSLIARPAEEGECETESRNVKKFIEKLKTFIQK</sequence>
<dbReference type="GO" id="GO:0006955">
    <property type="term" value="P:immune response"/>
    <property type="evidence" value="ECO:0007669"/>
    <property type="project" value="InterPro"/>
</dbReference>
<evidence type="ECO:0000256" key="1">
    <source>
        <dbReference type="ARBA" id="ARBA00004613"/>
    </source>
</evidence>
<comment type="subcellular location">
    <subcellularLocation>
        <location evidence="1">Secreted</location>
    </subcellularLocation>
</comment>
<evidence type="ECO:0000256" key="5">
    <source>
        <dbReference type="ARBA" id="ARBA00022525"/>
    </source>
</evidence>
<name>A0A851NG47_9GALL</name>
<evidence type="ECO:0000313" key="15">
    <source>
        <dbReference type="Proteomes" id="UP000613066"/>
    </source>
</evidence>
<dbReference type="GO" id="GO:0008083">
    <property type="term" value="F:growth factor activity"/>
    <property type="evidence" value="ECO:0007669"/>
    <property type="project" value="UniProtKB-KW"/>
</dbReference>
<dbReference type="AlphaFoldDB" id="A0A851NG47"/>
<keyword evidence="6 13" id="KW-0732">Signal</keyword>
<dbReference type="PANTHER" id="PTHR48491">
    <property type="entry name" value="INTERLEUKIN-5"/>
    <property type="match status" value="1"/>
</dbReference>
<keyword evidence="15" id="KW-1185">Reference proteome</keyword>
<feature type="non-terminal residue" evidence="14">
    <location>
        <position position="131"/>
    </location>
</feature>
<evidence type="ECO:0000256" key="2">
    <source>
        <dbReference type="ARBA" id="ARBA00006740"/>
    </source>
</evidence>
<keyword evidence="8" id="KW-1015">Disulfide bond</keyword>
<comment type="caution">
    <text evidence="14">The sequence shown here is derived from an EMBL/GenBank/DDBJ whole genome shotgun (WGS) entry which is preliminary data.</text>
</comment>
<accession>A0A851NG47</accession>
<comment type="similarity">
    <text evidence="2">Belongs to the IL-5 family.</text>
</comment>
<dbReference type="InterPro" id="IPR000186">
    <property type="entry name" value="IL-5"/>
</dbReference>
<dbReference type="PANTHER" id="PTHR48491:SF1">
    <property type="entry name" value="INTERLEUKIN-5"/>
    <property type="match status" value="1"/>
</dbReference>